<proteinExistence type="predicted"/>
<organism evidence="1">
    <name type="scientific">viral metagenome</name>
    <dbReference type="NCBI Taxonomy" id="1070528"/>
    <lineage>
        <taxon>unclassified sequences</taxon>
        <taxon>metagenomes</taxon>
        <taxon>organismal metagenomes</taxon>
    </lineage>
</organism>
<protein>
    <recommendedName>
        <fullName evidence="2">Glycosyltransferase</fullName>
    </recommendedName>
</protein>
<reference evidence="1" key="1">
    <citation type="journal article" date="2020" name="Nature">
        <title>Giant virus diversity and host interactions through global metagenomics.</title>
        <authorList>
            <person name="Schulz F."/>
            <person name="Roux S."/>
            <person name="Paez-Espino D."/>
            <person name="Jungbluth S."/>
            <person name="Walsh D.A."/>
            <person name="Denef V.J."/>
            <person name="McMahon K.D."/>
            <person name="Konstantinidis K.T."/>
            <person name="Eloe-Fadrosh E.A."/>
            <person name="Kyrpides N.C."/>
            <person name="Woyke T."/>
        </authorList>
    </citation>
    <scope>NUCLEOTIDE SEQUENCE</scope>
    <source>
        <strain evidence="1">GVMAG-M-3300023174-111</strain>
    </source>
</reference>
<sequence>MRKALCLLTKSPNKVWIDFLNSFTEYDIFIVIDDNSVSYIEMFDLSSNIKIIQIDNNVCYHKQYTNCNSAVGFSDVISWDKALYIMSEIYVEYDNIWFIEDDVFIHSENTLLNIDKQEQYNNADFLSATNDIIVHNDQDKWNEWWNHWVNIYDKIDLPWSHSMVCACRVSRKLIDKIIEYKNKKKHLFFIEAMFNTISLQNGFIIKNPIELSNIHWRTPWNKDEIDTTKLYHPIKNIEDHEYIRKKT</sequence>
<evidence type="ECO:0008006" key="2">
    <source>
        <dbReference type="Google" id="ProtNLM"/>
    </source>
</evidence>
<accession>A0A6C0D328</accession>
<evidence type="ECO:0000313" key="1">
    <source>
        <dbReference type="EMBL" id="QHT11198.1"/>
    </source>
</evidence>
<dbReference type="AlphaFoldDB" id="A0A6C0D328"/>
<dbReference type="SUPFAM" id="SSF53448">
    <property type="entry name" value="Nucleotide-diphospho-sugar transferases"/>
    <property type="match status" value="1"/>
</dbReference>
<dbReference type="EMBL" id="MN739531">
    <property type="protein sequence ID" value="QHT11198.1"/>
    <property type="molecule type" value="Genomic_DNA"/>
</dbReference>
<name>A0A6C0D328_9ZZZZ</name>
<dbReference type="InterPro" id="IPR029044">
    <property type="entry name" value="Nucleotide-diphossugar_trans"/>
</dbReference>